<evidence type="ECO:0008006" key="4">
    <source>
        <dbReference type="Google" id="ProtNLM"/>
    </source>
</evidence>
<evidence type="ECO:0000313" key="2">
    <source>
        <dbReference type="EMBL" id="GAA1975588.1"/>
    </source>
</evidence>
<dbReference type="Proteomes" id="UP001499854">
    <property type="component" value="Unassembled WGS sequence"/>
</dbReference>
<feature type="transmembrane region" description="Helical" evidence="1">
    <location>
        <begin position="312"/>
        <end position="332"/>
    </location>
</feature>
<organism evidence="2 3">
    <name type="scientific">Catenulispora subtropica</name>
    <dbReference type="NCBI Taxonomy" id="450798"/>
    <lineage>
        <taxon>Bacteria</taxon>
        <taxon>Bacillati</taxon>
        <taxon>Actinomycetota</taxon>
        <taxon>Actinomycetes</taxon>
        <taxon>Catenulisporales</taxon>
        <taxon>Catenulisporaceae</taxon>
        <taxon>Catenulispora</taxon>
    </lineage>
</organism>
<keyword evidence="1" id="KW-0812">Transmembrane</keyword>
<feature type="transmembrane region" description="Helical" evidence="1">
    <location>
        <begin position="143"/>
        <end position="167"/>
    </location>
</feature>
<sequence>MAITHPLRTHVTAPAAVPAPGGLRLALCATALIAALPYLVLKLLWVSGVEVGVHGSAMRGGTMVGVNLLTVGMEAVAGAVALALVRPWGLRMPAWVLVFPMWVATGFLAPVVLGAPTAALAAMVSGQGAVGGGSNSPESLDGWVFALVYGGFGVQGICLGAGFVLHARARWGGLFRLALRDLPGTPGTPGRTGMPVDGARRVLATGVSVFALIPISAHLYWAAGGTAGHPADPDGSASRFALESVFGLLPLVGVIGTLILVHRRDGAPARWALISAWTGTATMFAWGLWWQLAGTISTPVTAGKDLRGVAGVGGAQMLAGAVLATVLALLVVEAAAKQGAAAPVRSER</sequence>
<keyword evidence="1" id="KW-1133">Transmembrane helix</keyword>
<reference evidence="3" key="1">
    <citation type="journal article" date="2019" name="Int. J. Syst. Evol. Microbiol.">
        <title>The Global Catalogue of Microorganisms (GCM) 10K type strain sequencing project: providing services to taxonomists for standard genome sequencing and annotation.</title>
        <authorList>
            <consortium name="The Broad Institute Genomics Platform"/>
            <consortium name="The Broad Institute Genome Sequencing Center for Infectious Disease"/>
            <person name="Wu L."/>
            <person name="Ma J."/>
        </authorList>
    </citation>
    <scope>NUCLEOTIDE SEQUENCE [LARGE SCALE GENOMIC DNA]</scope>
    <source>
        <strain evidence="3">JCM 16013</strain>
    </source>
</reference>
<proteinExistence type="predicted"/>
<feature type="transmembrane region" description="Helical" evidence="1">
    <location>
        <begin position="61"/>
        <end position="85"/>
    </location>
</feature>
<comment type="caution">
    <text evidence="2">The sequence shown here is derived from an EMBL/GenBank/DDBJ whole genome shotgun (WGS) entry which is preliminary data.</text>
</comment>
<dbReference type="RefSeq" id="WP_344658551.1">
    <property type="nucleotide sequence ID" value="NZ_BAAAQM010000021.1"/>
</dbReference>
<feature type="transmembrane region" description="Helical" evidence="1">
    <location>
        <begin position="97"/>
        <end position="123"/>
    </location>
</feature>
<feature type="transmembrane region" description="Helical" evidence="1">
    <location>
        <begin position="273"/>
        <end position="292"/>
    </location>
</feature>
<gene>
    <name evidence="2" type="ORF">GCM10009838_39730</name>
</gene>
<protein>
    <recommendedName>
        <fullName evidence="4">LigA</fullName>
    </recommendedName>
</protein>
<evidence type="ECO:0000313" key="3">
    <source>
        <dbReference type="Proteomes" id="UP001499854"/>
    </source>
</evidence>
<keyword evidence="1" id="KW-0472">Membrane</keyword>
<name>A0ABP5D836_9ACTN</name>
<accession>A0ABP5D836</accession>
<feature type="transmembrane region" description="Helical" evidence="1">
    <location>
        <begin position="241"/>
        <end position="261"/>
    </location>
</feature>
<feature type="transmembrane region" description="Helical" evidence="1">
    <location>
        <begin position="21"/>
        <end position="41"/>
    </location>
</feature>
<feature type="transmembrane region" description="Helical" evidence="1">
    <location>
        <begin position="202"/>
        <end position="221"/>
    </location>
</feature>
<evidence type="ECO:0000256" key="1">
    <source>
        <dbReference type="SAM" id="Phobius"/>
    </source>
</evidence>
<keyword evidence="3" id="KW-1185">Reference proteome</keyword>
<dbReference type="EMBL" id="BAAAQM010000021">
    <property type="protein sequence ID" value="GAA1975588.1"/>
    <property type="molecule type" value="Genomic_DNA"/>
</dbReference>